<dbReference type="AlphaFoldDB" id="A0ABD6CNL0"/>
<dbReference type="InterPro" id="IPR028976">
    <property type="entry name" value="CheC-like_sf"/>
</dbReference>
<evidence type="ECO:0000313" key="4">
    <source>
        <dbReference type="EMBL" id="MFD1599439.1"/>
    </source>
</evidence>
<dbReference type="PANTHER" id="PTHR43693:SF1">
    <property type="entry name" value="PROTEIN PHOSPHATASE CHEZ"/>
    <property type="match status" value="1"/>
</dbReference>
<keyword evidence="2" id="KW-0378">Hydrolase</keyword>
<evidence type="ECO:0000256" key="1">
    <source>
        <dbReference type="ARBA" id="ARBA00022500"/>
    </source>
</evidence>
<proteinExistence type="predicted"/>
<dbReference type="Proteomes" id="UP001597085">
    <property type="component" value="Unassembled WGS sequence"/>
</dbReference>
<dbReference type="Gene3D" id="3.40.1550.10">
    <property type="entry name" value="CheC-like"/>
    <property type="match status" value="2"/>
</dbReference>
<dbReference type="CDD" id="cd17911">
    <property type="entry name" value="CheC_ClassIII"/>
    <property type="match status" value="2"/>
</dbReference>
<dbReference type="Pfam" id="PF04509">
    <property type="entry name" value="CheC"/>
    <property type="match status" value="2"/>
</dbReference>
<dbReference type="EMBL" id="JBHUDK010000010">
    <property type="protein sequence ID" value="MFD1599439.1"/>
    <property type="molecule type" value="Genomic_DNA"/>
</dbReference>
<protein>
    <submittedName>
        <fullName evidence="4">Chemotaxis protein CheC</fullName>
    </submittedName>
</protein>
<dbReference type="GO" id="GO:0006935">
    <property type="term" value="P:chemotaxis"/>
    <property type="evidence" value="ECO:0007669"/>
    <property type="project" value="UniProtKB-KW"/>
</dbReference>
<reference evidence="4 5" key="1">
    <citation type="journal article" date="2019" name="Int. J. Syst. Evol. Microbiol.">
        <title>The Global Catalogue of Microorganisms (GCM) 10K type strain sequencing project: providing services to taxonomists for standard genome sequencing and annotation.</title>
        <authorList>
            <consortium name="The Broad Institute Genomics Platform"/>
            <consortium name="The Broad Institute Genome Sequencing Center for Infectious Disease"/>
            <person name="Wu L."/>
            <person name="Ma J."/>
        </authorList>
    </citation>
    <scope>NUCLEOTIDE SEQUENCE [LARGE SCALE GENOMIC DNA]</scope>
    <source>
        <strain evidence="4 5">CGMCC 1.12121</strain>
    </source>
</reference>
<keyword evidence="5" id="KW-1185">Reference proteome</keyword>
<dbReference type="PANTHER" id="PTHR43693">
    <property type="entry name" value="PROTEIN PHOSPHATASE CHEZ"/>
    <property type="match status" value="1"/>
</dbReference>
<organism evidence="4 5">
    <name type="scientific">Halobellus rarus</name>
    <dbReference type="NCBI Taxonomy" id="1126237"/>
    <lineage>
        <taxon>Archaea</taxon>
        <taxon>Methanobacteriati</taxon>
        <taxon>Methanobacteriota</taxon>
        <taxon>Stenosarchaea group</taxon>
        <taxon>Halobacteria</taxon>
        <taxon>Halobacteriales</taxon>
        <taxon>Haloferacaceae</taxon>
        <taxon>Halobellus</taxon>
    </lineage>
</organism>
<dbReference type="InterPro" id="IPR007597">
    <property type="entry name" value="CheC"/>
</dbReference>
<evidence type="ECO:0000259" key="3">
    <source>
        <dbReference type="Pfam" id="PF04509"/>
    </source>
</evidence>
<accession>A0ABD6CNL0</accession>
<evidence type="ECO:0000256" key="2">
    <source>
        <dbReference type="ARBA" id="ARBA00022801"/>
    </source>
</evidence>
<feature type="domain" description="CheC-like protein" evidence="3">
    <location>
        <begin position="103"/>
        <end position="136"/>
    </location>
</feature>
<keyword evidence="1" id="KW-0145">Chemotaxis</keyword>
<comment type="caution">
    <text evidence="4">The sequence shown here is derived from an EMBL/GenBank/DDBJ whole genome shotgun (WGS) entry which is preliminary data.</text>
</comment>
<sequence length="410" mass="43660">MNLDVQSLRTFSRLAHSGAEEAAGSLSTLTGFDARVAVTKVEMATRADVEREFRERDLVSVHIGFSGAIEGHTVLAFDRERAVSLVDALVPGASDDPDSDLATSGLKELGNIMLGGFIDGWADFLGDSIDITTPTYVELDAGRSLQDVIGAEGVPGGAADTDVPDPSGTTIDSDHVLAFRNHLETVDEEAGFYIYMLPTQESVETIVDVAGNAEDAIPVETFTSFSQMISEGAGQASEDLTAMTGIDTNVDVSRLSFVPVEGVPMELTDDARRGVVLEFSGTPSGYIAILFDPESAESVADALMPGMESDPAMRKSALQEIGNIVTSGFLDGWANALETTIEISPPRYVDDIASAIVDPLVTELARTQDYAFLIDSAIATPDETFTCDIYALPDERELRAAFDQLAPEAN</sequence>
<dbReference type="SUPFAM" id="SSF103039">
    <property type="entry name" value="CheC-like"/>
    <property type="match status" value="2"/>
</dbReference>
<feature type="domain" description="CheC-like protein" evidence="3">
    <location>
        <begin position="313"/>
        <end position="347"/>
    </location>
</feature>
<gene>
    <name evidence="4" type="ORF">ACFSBX_10775</name>
</gene>
<dbReference type="RefSeq" id="WP_256420920.1">
    <property type="nucleotide sequence ID" value="NZ_JANHDI010000004.1"/>
</dbReference>
<dbReference type="InterPro" id="IPR050992">
    <property type="entry name" value="CheZ_family_phosphatases"/>
</dbReference>
<dbReference type="GO" id="GO:0016787">
    <property type="term" value="F:hydrolase activity"/>
    <property type="evidence" value="ECO:0007669"/>
    <property type="project" value="UniProtKB-KW"/>
</dbReference>
<evidence type="ECO:0000313" key="5">
    <source>
        <dbReference type="Proteomes" id="UP001597085"/>
    </source>
</evidence>
<name>A0ABD6CNL0_9EURY</name>